<sequence length="121" mass="13356">MNDQDEGIECTVAKFAEYSKLGRSVDLLEGRKSLERDLATVDGWAEANGVRFTKGKCWVLALGSHQSHEHHRLAEECLESCLAEKDLGVLVSIWLNMNQQCALACIRNSVASRTGVVNIPL</sequence>
<keyword evidence="1" id="KW-0808">Transferase</keyword>
<accession>A0A2I0U7L4</accession>
<dbReference type="EMBL" id="KZ506037">
    <property type="protein sequence ID" value="PKU42056.1"/>
    <property type="molecule type" value="Genomic_DNA"/>
</dbReference>
<evidence type="ECO:0000313" key="1">
    <source>
        <dbReference type="EMBL" id="PKU42056.1"/>
    </source>
</evidence>
<keyword evidence="1" id="KW-0548">Nucleotidyltransferase</keyword>
<reference evidence="2" key="1">
    <citation type="submission" date="2017-11" db="EMBL/GenBank/DDBJ databases">
        <authorList>
            <person name="Lima N.C."/>
            <person name="Parody-Merino A.M."/>
            <person name="Battley P.F."/>
            <person name="Fidler A.E."/>
            <person name="Prosdocimi F."/>
        </authorList>
    </citation>
    <scope>NUCLEOTIDE SEQUENCE [LARGE SCALE GENOMIC DNA]</scope>
</reference>
<gene>
    <name evidence="1" type="ORF">llap_7637</name>
</gene>
<dbReference type="GO" id="GO:0003964">
    <property type="term" value="F:RNA-directed DNA polymerase activity"/>
    <property type="evidence" value="ECO:0007669"/>
    <property type="project" value="UniProtKB-KW"/>
</dbReference>
<proteinExistence type="predicted"/>
<dbReference type="Proteomes" id="UP000233556">
    <property type="component" value="Unassembled WGS sequence"/>
</dbReference>
<dbReference type="AlphaFoldDB" id="A0A2I0U7L4"/>
<keyword evidence="1" id="KW-0695">RNA-directed DNA polymerase</keyword>
<dbReference type="PANTHER" id="PTHR33332">
    <property type="entry name" value="REVERSE TRANSCRIPTASE DOMAIN-CONTAINING PROTEIN"/>
    <property type="match status" value="1"/>
</dbReference>
<reference evidence="2" key="2">
    <citation type="submission" date="2017-12" db="EMBL/GenBank/DDBJ databases">
        <title>Genome sequence of the Bar-tailed Godwit (Limosa lapponica baueri).</title>
        <authorList>
            <person name="Lima N.C.B."/>
            <person name="Parody-Merino A.M."/>
            <person name="Battley P.F."/>
            <person name="Fidler A.E."/>
            <person name="Prosdocimi F."/>
        </authorList>
    </citation>
    <scope>NUCLEOTIDE SEQUENCE [LARGE SCALE GENOMIC DNA]</scope>
</reference>
<organism evidence="1 2">
    <name type="scientific">Limosa lapponica baueri</name>
    <dbReference type="NCBI Taxonomy" id="1758121"/>
    <lineage>
        <taxon>Eukaryota</taxon>
        <taxon>Metazoa</taxon>
        <taxon>Chordata</taxon>
        <taxon>Craniata</taxon>
        <taxon>Vertebrata</taxon>
        <taxon>Euteleostomi</taxon>
        <taxon>Archelosauria</taxon>
        <taxon>Archosauria</taxon>
        <taxon>Dinosauria</taxon>
        <taxon>Saurischia</taxon>
        <taxon>Theropoda</taxon>
        <taxon>Coelurosauria</taxon>
        <taxon>Aves</taxon>
        <taxon>Neognathae</taxon>
        <taxon>Neoaves</taxon>
        <taxon>Charadriiformes</taxon>
        <taxon>Scolopacidae</taxon>
        <taxon>Limosa</taxon>
    </lineage>
</organism>
<keyword evidence="2" id="KW-1185">Reference proteome</keyword>
<evidence type="ECO:0000313" key="2">
    <source>
        <dbReference type="Proteomes" id="UP000233556"/>
    </source>
</evidence>
<name>A0A2I0U7L4_LIMLA</name>
<protein>
    <submittedName>
        <fullName evidence="1">Rna-directed dna polymerase from mobile element jockey-like</fullName>
    </submittedName>
</protein>